<accession>A0A5C4X2Z3</accession>
<reference evidence="1 2" key="1">
    <citation type="submission" date="2019-06" db="EMBL/GenBank/DDBJ databases">
        <authorList>
            <person name="Mardanova A.M."/>
            <person name="Pudova D.S."/>
            <person name="Shagimardanova E.I."/>
            <person name="Gogoleva N.E."/>
            <person name="Lutfullin M.T."/>
            <person name="Hadieva G.F."/>
            <person name="Sharipova M.R."/>
        </authorList>
    </citation>
    <scope>NUCLEOTIDE SEQUENCE [LARGE SCALE GENOMIC DNA]</scope>
    <source>
        <strain evidence="1 2">MG-1</strain>
    </source>
</reference>
<protein>
    <submittedName>
        <fullName evidence="1">Uncharacterized protein</fullName>
    </submittedName>
</protein>
<evidence type="ECO:0000313" key="1">
    <source>
        <dbReference type="EMBL" id="TNM55901.1"/>
    </source>
</evidence>
<dbReference type="RefSeq" id="WP_139468040.1">
    <property type="nucleotide sequence ID" value="NZ_VDMQ01000003.1"/>
</dbReference>
<dbReference type="EMBL" id="VDMQ01000003">
    <property type="protein sequence ID" value="TNM55901.1"/>
    <property type="molecule type" value="Genomic_DNA"/>
</dbReference>
<evidence type="ECO:0000313" key="2">
    <source>
        <dbReference type="Proteomes" id="UP000314223"/>
    </source>
</evidence>
<organism evidence="1 2">
    <name type="scientific">Brevibacterium sediminis</name>
    <dbReference type="NCBI Taxonomy" id="1857024"/>
    <lineage>
        <taxon>Bacteria</taxon>
        <taxon>Bacillati</taxon>
        <taxon>Actinomycetota</taxon>
        <taxon>Actinomycetes</taxon>
        <taxon>Micrococcales</taxon>
        <taxon>Brevibacteriaceae</taxon>
        <taxon>Brevibacterium</taxon>
    </lineage>
</organism>
<sequence>MNLKETAQLLTFIAELDYRRFTEETVTAWHEVLGKYAYVDCREAAKIHNDTSGDFLKPGHIGAIIRTNRRRRLNSVMEISVSDVDDTRSSGGLDGFEQYRRTVREVREAIANGSLSRSDYQAYRRGRVPWDSFRRALGPREPMKAIEA</sequence>
<dbReference type="AlphaFoldDB" id="A0A5C4X2Z3"/>
<comment type="caution">
    <text evidence="1">The sequence shown here is derived from an EMBL/GenBank/DDBJ whole genome shotgun (WGS) entry which is preliminary data.</text>
</comment>
<name>A0A5C4X2Z3_9MICO</name>
<gene>
    <name evidence="1" type="ORF">FHQ09_06585</name>
</gene>
<dbReference type="Proteomes" id="UP000314223">
    <property type="component" value="Unassembled WGS sequence"/>
</dbReference>
<proteinExistence type="predicted"/>